<dbReference type="PROSITE" id="PS51409">
    <property type="entry name" value="ARGINASE_2"/>
    <property type="match status" value="1"/>
</dbReference>
<dbReference type="PANTHER" id="PTHR11358">
    <property type="entry name" value="ARGINASE/AGMATINASE"/>
    <property type="match status" value="1"/>
</dbReference>
<dbReference type="EMBL" id="QURL01000010">
    <property type="protein sequence ID" value="RFC61985.1"/>
    <property type="molecule type" value="Genomic_DNA"/>
</dbReference>
<dbReference type="EC" id="3.5.3.11" evidence="6"/>
<dbReference type="OrthoDB" id="9788689at2"/>
<evidence type="ECO:0000313" key="7">
    <source>
        <dbReference type="Proteomes" id="UP000264310"/>
    </source>
</evidence>
<dbReference type="PIRSF" id="PIRSF036979">
    <property type="entry name" value="Arginase"/>
    <property type="match status" value="1"/>
</dbReference>
<gene>
    <name evidence="6" type="primary">speB</name>
    <name evidence="6" type="ORF">DYI37_18195</name>
</gene>
<comment type="caution">
    <text evidence="6">The sequence shown here is derived from an EMBL/GenBank/DDBJ whole genome shotgun (WGS) entry which is preliminary data.</text>
</comment>
<sequence length="320" mass="34406">MSDRNRFQPLDAGAVPRFAGASTFMRLSLARAEEVDLALVGVPFDGGTTNRTGARHGPREVRNQSSLCRRVHHASLASPFDLMRVADCGDAPVNPVDKEESLDGIATFFGEIAEAGAVPLTVGGDHLVTLPILRGLHKGRPRALVHFDAHTDTYDEIFGTRYNHGTPFRRAVEEGLLDPKRMIQIGLRGAISHAANYDWAREAGIRLVFIEELRERGIDDVMAEARALVGTDETYVSFDIDVIDPAFAPGTGTPEIGGVTSFEAQRLVRHLAGLHIVGADIVEVSPPLDGTGVTALTAATLMFELLCVMAEGMAARNGTS</sequence>
<feature type="binding site" evidence="4">
    <location>
        <position position="239"/>
    </location>
    <ligand>
        <name>Mn(2+)</name>
        <dbReference type="ChEBI" id="CHEBI:29035"/>
        <label>1</label>
    </ligand>
</feature>
<evidence type="ECO:0000256" key="4">
    <source>
        <dbReference type="PIRSR" id="PIRSR036979-1"/>
    </source>
</evidence>
<evidence type="ECO:0000256" key="3">
    <source>
        <dbReference type="ARBA" id="ARBA00022801"/>
    </source>
</evidence>
<dbReference type="GO" id="GO:0033389">
    <property type="term" value="P:putrescine biosynthetic process from arginine, via agmatine"/>
    <property type="evidence" value="ECO:0007669"/>
    <property type="project" value="TreeGrafter"/>
</dbReference>
<keyword evidence="2 4" id="KW-0479">Metal-binding</keyword>
<keyword evidence="4" id="KW-0464">Manganese</keyword>
<dbReference type="InterPro" id="IPR023696">
    <property type="entry name" value="Ureohydrolase_dom_sf"/>
</dbReference>
<dbReference type="PROSITE" id="PS01053">
    <property type="entry name" value="ARGINASE_1"/>
    <property type="match status" value="1"/>
</dbReference>
<evidence type="ECO:0000256" key="5">
    <source>
        <dbReference type="RuleBase" id="RU003684"/>
    </source>
</evidence>
<dbReference type="Gene3D" id="3.40.800.10">
    <property type="entry name" value="Ureohydrolase domain"/>
    <property type="match status" value="1"/>
</dbReference>
<dbReference type="Proteomes" id="UP000264310">
    <property type="component" value="Unassembled WGS sequence"/>
</dbReference>
<dbReference type="GO" id="GO:0046872">
    <property type="term" value="F:metal ion binding"/>
    <property type="evidence" value="ECO:0007669"/>
    <property type="project" value="UniProtKB-KW"/>
</dbReference>
<feature type="binding site" evidence="4">
    <location>
        <position position="241"/>
    </location>
    <ligand>
        <name>Mn(2+)</name>
        <dbReference type="ChEBI" id="CHEBI:29035"/>
        <label>1</label>
    </ligand>
</feature>
<comment type="similarity">
    <text evidence="1">Belongs to the arginase family. Agmatinase subfamily.</text>
</comment>
<protein>
    <submittedName>
        <fullName evidence="6">Agmatinase</fullName>
        <ecNumber evidence="6">3.5.3.11</ecNumber>
    </submittedName>
</protein>
<evidence type="ECO:0000256" key="2">
    <source>
        <dbReference type="ARBA" id="ARBA00022723"/>
    </source>
</evidence>
<accession>A0A371WYB2</accession>
<name>A0A371WYB2_9HYPH</name>
<dbReference type="CDD" id="cd11592">
    <property type="entry name" value="Agmatinase_PAH"/>
    <property type="match status" value="1"/>
</dbReference>
<feature type="binding site" evidence="4">
    <location>
        <position position="148"/>
    </location>
    <ligand>
        <name>Mn(2+)</name>
        <dbReference type="ChEBI" id="CHEBI:29035"/>
        <label>1</label>
    </ligand>
</feature>
<dbReference type="GO" id="GO:0008783">
    <property type="term" value="F:agmatinase activity"/>
    <property type="evidence" value="ECO:0007669"/>
    <property type="project" value="UniProtKB-EC"/>
</dbReference>
<reference evidence="6 7" key="1">
    <citation type="submission" date="2018-08" db="EMBL/GenBank/DDBJ databases">
        <title>Fulvimarina sp. 85, whole genome shotgun sequence.</title>
        <authorList>
            <person name="Tuo L."/>
        </authorList>
    </citation>
    <scope>NUCLEOTIDE SEQUENCE [LARGE SCALE GENOMIC DNA]</scope>
    <source>
        <strain evidence="6 7">85</strain>
    </source>
</reference>
<feature type="binding site" evidence="4">
    <location>
        <position position="152"/>
    </location>
    <ligand>
        <name>Mn(2+)</name>
        <dbReference type="ChEBI" id="CHEBI:29035"/>
        <label>1</label>
    </ligand>
</feature>
<keyword evidence="7" id="KW-1185">Reference proteome</keyword>
<dbReference type="InterPro" id="IPR005925">
    <property type="entry name" value="Agmatinase-rel"/>
</dbReference>
<dbReference type="NCBIfam" id="TIGR01230">
    <property type="entry name" value="agmatinase"/>
    <property type="match status" value="1"/>
</dbReference>
<comment type="cofactor">
    <cofactor evidence="4">
        <name>Mn(2+)</name>
        <dbReference type="ChEBI" id="CHEBI:29035"/>
    </cofactor>
    <text evidence="4">Binds 2 manganese ions per subunit.</text>
</comment>
<dbReference type="AlphaFoldDB" id="A0A371WYB2"/>
<dbReference type="Pfam" id="PF00491">
    <property type="entry name" value="Arginase"/>
    <property type="match status" value="1"/>
</dbReference>
<dbReference type="InterPro" id="IPR006035">
    <property type="entry name" value="Ureohydrolase"/>
</dbReference>
<dbReference type="PANTHER" id="PTHR11358:SF26">
    <property type="entry name" value="GUANIDINO ACID HYDROLASE, MITOCHONDRIAL"/>
    <property type="match status" value="1"/>
</dbReference>
<evidence type="ECO:0000313" key="6">
    <source>
        <dbReference type="EMBL" id="RFC61985.1"/>
    </source>
</evidence>
<feature type="binding site" evidence="4">
    <location>
        <position position="126"/>
    </location>
    <ligand>
        <name>Mn(2+)</name>
        <dbReference type="ChEBI" id="CHEBI:29035"/>
        <label>2</label>
    </ligand>
</feature>
<dbReference type="SUPFAM" id="SSF52768">
    <property type="entry name" value="Arginase/deacetylase"/>
    <property type="match status" value="1"/>
</dbReference>
<keyword evidence="3 5" id="KW-0378">Hydrolase</keyword>
<evidence type="ECO:0000256" key="1">
    <source>
        <dbReference type="ARBA" id="ARBA00009227"/>
    </source>
</evidence>
<feature type="binding site" evidence="4">
    <location>
        <position position="150"/>
    </location>
    <ligand>
        <name>Mn(2+)</name>
        <dbReference type="ChEBI" id="CHEBI:29035"/>
        <label>1</label>
    </ligand>
</feature>
<dbReference type="RefSeq" id="WP_116684709.1">
    <property type="nucleotide sequence ID" value="NZ_QURL01000010.1"/>
</dbReference>
<dbReference type="InterPro" id="IPR020855">
    <property type="entry name" value="Ureohydrolase_Mn_BS"/>
</dbReference>
<dbReference type="PRINTS" id="PR00116">
    <property type="entry name" value="ARGINASE"/>
</dbReference>
<organism evidence="6 7">
    <name type="scientific">Fulvimarina endophytica</name>
    <dbReference type="NCBI Taxonomy" id="2293836"/>
    <lineage>
        <taxon>Bacteria</taxon>
        <taxon>Pseudomonadati</taxon>
        <taxon>Pseudomonadota</taxon>
        <taxon>Alphaproteobacteria</taxon>
        <taxon>Hyphomicrobiales</taxon>
        <taxon>Aurantimonadaceae</taxon>
        <taxon>Fulvimarina</taxon>
    </lineage>
</organism>
<proteinExistence type="inferred from homology"/>